<feature type="domain" description="Kringle" evidence="4">
    <location>
        <begin position="34"/>
        <end position="84"/>
    </location>
</feature>
<reference evidence="5" key="2">
    <citation type="journal article" date="2018" name="Environ. Sci. Technol.">
        <title>The Toxicogenome of Hyalella azteca: A Model for Sediment Ecotoxicology and Evolutionary Toxicology.</title>
        <authorList>
            <person name="Poynton H.C."/>
            <person name="Hasenbein S."/>
            <person name="Benoit J.B."/>
            <person name="Sepulveda M.S."/>
            <person name="Poelchau M.F."/>
            <person name="Hughes D.S.T."/>
            <person name="Murali S.C."/>
            <person name="Chen S."/>
            <person name="Glastad K.M."/>
            <person name="Goodisman M.A.D."/>
            <person name="Werren J.H."/>
            <person name="Vineis J.H."/>
            <person name="Bowen J.L."/>
            <person name="Friedrich M."/>
            <person name="Jones J."/>
            <person name="Robertson H.M."/>
            <person name="Feyereisen R."/>
            <person name="Mechler-Hickson A."/>
            <person name="Mathers N."/>
            <person name="Lee C.E."/>
            <person name="Colbourne J.K."/>
            <person name="Biales A."/>
            <person name="Johnston J.S."/>
            <person name="Wellborn G.A."/>
            <person name="Rosendale A.J."/>
            <person name="Cridge A.G."/>
            <person name="Munoz-Torres M.C."/>
            <person name="Bain P.A."/>
            <person name="Manny A.R."/>
            <person name="Major K.M."/>
            <person name="Lambert F.N."/>
            <person name="Vulpe C.D."/>
            <person name="Tuck P."/>
            <person name="Blalock B.J."/>
            <person name="Lin Y.Y."/>
            <person name="Smith M.E."/>
            <person name="Ochoa-Acuna H."/>
            <person name="Chen M.M."/>
            <person name="Childers C.P."/>
            <person name="Qu J."/>
            <person name="Dugan S."/>
            <person name="Lee S.L."/>
            <person name="Chao H."/>
            <person name="Dinh H."/>
            <person name="Han Y."/>
            <person name="Doddapaneni H."/>
            <person name="Worley K.C."/>
            <person name="Muzny D.M."/>
            <person name="Gibbs R.A."/>
            <person name="Richards S."/>
        </authorList>
    </citation>
    <scope>NUCLEOTIDE SEQUENCE</scope>
    <source>
        <strain evidence="5">HAZT.00-mixed</strain>
        <tissue evidence="5">Whole organism</tissue>
    </source>
</reference>
<comment type="caution">
    <text evidence="3">Lacks conserved residue(s) required for the propagation of feature annotation.</text>
</comment>
<protein>
    <recommendedName>
        <fullName evidence="4">Kringle domain-containing protein</fullName>
    </recommendedName>
</protein>
<proteinExistence type="predicted"/>
<evidence type="ECO:0000256" key="2">
    <source>
        <dbReference type="ARBA" id="ARBA00023157"/>
    </source>
</evidence>
<dbReference type="SUPFAM" id="SSF57440">
    <property type="entry name" value="Kringle-like"/>
    <property type="match status" value="1"/>
</dbReference>
<sequence length="89" mass="9936">MPACEALPSARERGARACSNIGLTSLREDLVTYSCMRGNGRWYLGTVNKTSTGIPCQRWDSQTPHSFSRPPDVFPEVQGAENYCLIYYS</sequence>
<dbReference type="Proteomes" id="UP000711488">
    <property type="component" value="Unassembled WGS sequence"/>
</dbReference>
<dbReference type="GO" id="GO:0005102">
    <property type="term" value="F:signaling receptor binding"/>
    <property type="evidence" value="ECO:0007669"/>
    <property type="project" value="TreeGrafter"/>
</dbReference>
<evidence type="ECO:0000313" key="5">
    <source>
        <dbReference type="EMBL" id="KAA0201967.1"/>
    </source>
</evidence>
<dbReference type="PROSITE" id="PS50070">
    <property type="entry name" value="KRINGLE_2"/>
    <property type="match status" value="1"/>
</dbReference>
<dbReference type="InterPro" id="IPR000001">
    <property type="entry name" value="Kringle"/>
</dbReference>
<dbReference type="AlphaFoldDB" id="A0A6A0HAI4"/>
<reference evidence="5" key="1">
    <citation type="submission" date="2014-08" db="EMBL/GenBank/DDBJ databases">
        <authorList>
            <person name="Murali S."/>
            <person name="Richards S."/>
            <person name="Bandaranaike D."/>
            <person name="Bellair M."/>
            <person name="Blankenburg K."/>
            <person name="Chao H."/>
            <person name="Dinh H."/>
            <person name="Doddapaneni H."/>
            <person name="Dugan-Rocha S."/>
            <person name="Elkadiri S."/>
            <person name="Gnanaolivu R."/>
            <person name="Hughes D."/>
            <person name="Lee S."/>
            <person name="Li M."/>
            <person name="Ming W."/>
            <person name="Munidasa M."/>
            <person name="Muniz J."/>
            <person name="Nguyen L."/>
            <person name="Osuji N."/>
            <person name="Pu L.-L."/>
            <person name="Puazo M."/>
            <person name="Skinner E."/>
            <person name="Qu C."/>
            <person name="Quiroz J."/>
            <person name="Raj R."/>
            <person name="Weissenberger G."/>
            <person name="Xin Y."/>
            <person name="Zou X."/>
            <person name="Han Y."/>
            <person name="Worley K."/>
            <person name="Muzny D."/>
            <person name="Gibbs R."/>
        </authorList>
    </citation>
    <scope>NUCLEOTIDE SEQUENCE</scope>
    <source>
        <strain evidence="5">HAZT.00-mixed</strain>
        <tissue evidence="5">Whole organism</tissue>
    </source>
</reference>
<dbReference type="GO" id="GO:0005615">
    <property type="term" value="C:extracellular space"/>
    <property type="evidence" value="ECO:0007669"/>
    <property type="project" value="TreeGrafter"/>
</dbReference>
<dbReference type="EMBL" id="JQDR03004579">
    <property type="protein sequence ID" value="KAA0201967.1"/>
    <property type="molecule type" value="Genomic_DNA"/>
</dbReference>
<reference evidence="5" key="3">
    <citation type="submission" date="2019-06" db="EMBL/GenBank/DDBJ databases">
        <authorList>
            <person name="Poynton C."/>
            <person name="Hasenbein S."/>
            <person name="Benoit J.B."/>
            <person name="Sepulveda M.S."/>
            <person name="Poelchau M.F."/>
            <person name="Murali S.C."/>
            <person name="Chen S."/>
            <person name="Glastad K.M."/>
            <person name="Werren J.H."/>
            <person name="Vineis J.H."/>
            <person name="Bowen J.L."/>
            <person name="Friedrich M."/>
            <person name="Jones J."/>
            <person name="Robertson H.M."/>
            <person name="Feyereisen R."/>
            <person name="Mechler-Hickson A."/>
            <person name="Mathers N."/>
            <person name="Lee C.E."/>
            <person name="Colbourne J.K."/>
            <person name="Biales A."/>
            <person name="Johnston J.S."/>
            <person name="Wellborn G.A."/>
            <person name="Rosendale A.J."/>
            <person name="Cridge A.G."/>
            <person name="Munoz-Torres M.C."/>
            <person name="Bain P.A."/>
            <person name="Manny A.R."/>
            <person name="Major K.M."/>
            <person name="Lambert F.N."/>
            <person name="Vulpe C.D."/>
            <person name="Tuck P."/>
            <person name="Blalock B.J."/>
            <person name="Lin Y.-Y."/>
            <person name="Smith M.E."/>
            <person name="Ochoa-Acuna H."/>
            <person name="Chen M.-J.M."/>
            <person name="Childers C.P."/>
            <person name="Qu J."/>
            <person name="Dugan S."/>
            <person name="Lee S.L."/>
            <person name="Chao H."/>
            <person name="Dinh H."/>
            <person name="Han Y."/>
            <person name="Doddapaneni H."/>
            <person name="Worley K.C."/>
            <person name="Muzny D.M."/>
            <person name="Gibbs R.A."/>
            <person name="Richards S."/>
        </authorList>
    </citation>
    <scope>NUCLEOTIDE SEQUENCE</scope>
    <source>
        <strain evidence="5">HAZT.00-mixed</strain>
        <tissue evidence="5">Whole organism</tissue>
    </source>
</reference>
<evidence type="ECO:0000256" key="3">
    <source>
        <dbReference type="PROSITE-ProRule" id="PRU00121"/>
    </source>
</evidence>
<dbReference type="InterPro" id="IPR013806">
    <property type="entry name" value="Kringle-like"/>
</dbReference>
<keyword evidence="2" id="KW-1015">Disulfide bond</keyword>
<keyword evidence="1 3" id="KW-0420">Kringle</keyword>
<evidence type="ECO:0000256" key="1">
    <source>
        <dbReference type="ARBA" id="ARBA00022572"/>
    </source>
</evidence>
<organism evidence="5">
    <name type="scientific">Hyalella azteca</name>
    <name type="common">Amphipod</name>
    <dbReference type="NCBI Taxonomy" id="294128"/>
    <lineage>
        <taxon>Eukaryota</taxon>
        <taxon>Metazoa</taxon>
        <taxon>Ecdysozoa</taxon>
        <taxon>Arthropoda</taxon>
        <taxon>Crustacea</taxon>
        <taxon>Multicrustacea</taxon>
        <taxon>Malacostraca</taxon>
        <taxon>Eumalacostraca</taxon>
        <taxon>Peracarida</taxon>
        <taxon>Amphipoda</taxon>
        <taxon>Senticaudata</taxon>
        <taxon>Talitrida</taxon>
        <taxon>Talitroidea</taxon>
        <taxon>Hyalellidae</taxon>
        <taxon>Hyalella</taxon>
    </lineage>
</organism>
<dbReference type="PANTHER" id="PTHR24261:SF7">
    <property type="entry name" value="KRINGLE DOMAIN-CONTAINING PROTEIN"/>
    <property type="match status" value="1"/>
</dbReference>
<dbReference type="GO" id="GO:0004175">
    <property type="term" value="F:endopeptidase activity"/>
    <property type="evidence" value="ECO:0007669"/>
    <property type="project" value="TreeGrafter"/>
</dbReference>
<dbReference type="InterPro" id="IPR050759">
    <property type="entry name" value="Serine_protease_kringle"/>
</dbReference>
<comment type="caution">
    <text evidence="5">The sequence shown here is derived from an EMBL/GenBank/DDBJ whole genome shotgun (WGS) entry which is preliminary data.</text>
</comment>
<evidence type="ECO:0000259" key="4">
    <source>
        <dbReference type="PROSITE" id="PS50070"/>
    </source>
</evidence>
<dbReference type="SMART" id="SM00130">
    <property type="entry name" value="KR"/>
    <property type="match status" value="1"/>
</dbReference>
<name>A0A6A0HAI4_HYAAZ</name>
<dbReference type="PANTHER" id="PTHR24261">
    <property type="entry name" value="PLASMINOGEN-RELATED"/>
    <property type="match status" value="1"/>
</dbReference>
<gene>
    <name evidence="5" type="ORF">HAZT_HAZT006335</name>
</gene>
<accession>A0A6A0HAI4</accession>
<dbReference type="InterPro" id="IPR038178">
    <property type="entry name" value="Kringle_sf"/>
</dbReference>
<dbReference type="Gene3D" id="2.40.20.10">
    <property type="entry name" value="Plasminogen Kringle 4"/>
    <property type="match status" value="1"/>
</dbReference>
<dbReference type="Pfam" id="PF00051">
    <property type="entry name" value="Kringle"/>
    <property type="match status" value="1"/>
</dbReference>